<protein>
    <submittedName>
        <fullName evidence="2">Im:7145024</fullName>
    </submittedName>
</protein>
<dbReference type="Pfam" id="PF17722">
    <property type="entry name" value="IFTAP"/>
    <property type="match status" value="2"/>
</dbReference>
<dbReference type="InterPro" id="IPR040028">
    <property type="entry name" value="IFTAP"/>
</dbReference>
<dbReference type="Proteomes" id="UP000694700">
    <property type="component" value="Unplaced"/>
</dbReference>
<name>A0A8C1TA41_CYPCA</name>
<feature type="compositionally biased region" description="Basic and acidic residues" evidence="1">
    <location>
        <begin position="87"/>
        <end position="106"/>
    </location>
</feature>
<dbReference type="GO" id="GO:0007283">
    <property type="term" value="P:spermatogenesis"/>
    <property type="evidence" value="ECO:0007669"/>
    <property type="project" value="TreeGrafter"/>
</dbReference>
<dbReference type="GO" id="GO:0005829">
    <property type="term" value="C:cytosol"/>
    <property type="evidence" value="ECO:0007669"/>
    <property type="project" value="TreeGrafter"/>
</dbReference>
<dbReference type="PANTHER" id="PTHR35543">
    <property type="entry name" value="PROTEIN C11ORF74"/>
    <property type="match status" value="1"/>
</dbReference>
<dbReference type="GO" id="GO:0097731">
    <property type="term" value="C:9+0 non-motile cilium"/>
    <property type="evidence" value="ECO:0007669"/>
    <property type="project" value="TreeGrafter"/>
</dbReference>
<sequence>MPGLVNDSGVDDHDQAITEALEQFCNSPEQTYAQFLSTFTYLTPGEHTECHIHLLFSDTSVILHPWSLLSYPIAENVRDPGLTAPGGHEDPSQREMDSSREQLREDEVTEMEESVYQRMGQANRCSPTADQEEVLLDGGCVGGRLGGPSNSVPDRPVKFDNYLGDSEDEEENADTTGTYTLPGEIEEDLIAVSSSSLCRHTLLEISSTFTDQRTHTPSAAENQDESEEVVPFHLDENFDYDNVVLSCKYAIQEQSSRPS</sequence>
<dbReference type="AlphaFoldDB" id="A0A8C1TA41"/>
<dbReference type="PANTHER" id="PTHR35543:SF1">
    <property type="entry name" value="INTRAFLAGELLAR TRANSPORT-ASSOCIATED PROTEIN"/>
    <property type="match status" value="1"/>
</dbReference>
<feature type="region of interest" description="Disordered" evidence="1">
    <location>
        <begin position="79"/>
        <end position="113"/>
    </location>
</feature>
<feature type="region of interest" description="Disordered" evidence="1">
    <location>
        <begin position="145"/>
        <end position="178"/>
    </location>
</feature>
<reference evidence="2" key="1">
    <citation type="submission" date="2025-08" db="UniProtKB">
        <authorList>
            <consortium name="Ensembl"/>
        </authorList>
    </citation>
    <scope>IDENTIFICATION</scope>
</reference>
<evidence type="ECO:0000313" key="3">
    <source>
        <dbReference type="Proteomes" id="UP000694700"/>
    </source>
</evidence>
<dbReference type="GO" id="GO:0007340">
    <property type="term" value="P:acrosome reaction"/>
    <property type="evidence" value="ECO:0007669"/>
    <property type="project" value="TreeGrafter"/>
</dbReference>
<accession>A0A8C1TA41</accession>
<dbReference type="Ensembl" id="ENSCCRT00015020142.1">
    <property type="protein sequence ID" value="ENSCCRP00015019450.1"/>
    <property type="gene ID" value="ENSCCRG00015008442.1"/>
</dbReference>
<evidence type="ECO:0000256" key="1">
    <source>
        <dbReference type="SAM" id="MobiDB-lite"/>
    </source>
</evidence>
<dbReference type="GO" id="GO:0120160">
    <property type="term" value="F:intraciliary transport particle A binding"/>
    <property type="evidence" value="ECO:0007669"/>
    <property type="project" value="TreeGrafter"/>
</dbReference>
<organism evidence="2 3">
    <name type="scientific">Cyprinus carpio</name>
    <name type="common">Common carp</name>
    <dbReference type="NCBI Taxonomy" id="7962"/>
    <lineage>
        <taxon>Eukaryota</taxon>
        <taxon>Metazoa</taxon>
        <taxon>Chordata</taxon>
        <taxon>Craniata</taxon>
        <taxon>Vertebrata</taxon>
        <taxon>Euteleostomi</taxon>
        <taxon>Actinopterygii</taxon>
        <taxon>Neopterygii</taxon>
        <taxon>Teleostei</taxon>
        <taxon>Ostariophysi</taxon>
        <taxon>Cypriniformes</taxon>
        <taxon>Cyprinidae</taxon>
        <taxon>Cyprininae</taxon>
        <taxon>Cyprinus</taxon>
    </lineage>
</organism>
<evidence type="ECO:0000313" key="2">
    <source>
        <dbReference type="Ensembl" id="ENSCCRP00015019450.1"/>
    </source>
</evidence>
<proteinExistence type="predicted"/>